<evidence type="ECO:0000313" key="2">
    <source>
        <dbReference type="Proteomes" id="UP000523000"/>
    </source>
</evidence>
<dbReference type="Proteomes" id="UP000523000">
    <property type="component" value="Unassembled WGS sequence"/>
</dbReference>
<organism evidence="1 2">
    <name type="scientific">Paeniglutamicibacter cryotolerans</name>
    <dbReference type="NCBI Taxonomy" id="670079"/>
    <lineage>
        <taxon>Bacteria</taxon>
        <taxon>Bacillati</taxon>
        <taxon>Actinomycetota</taxon>
        <taxon>Actinomycetes</taxon>
        <taxon>Micrococcales</taxon>
        <taxon>Micrococcaceae</taxon>
        <taxon>Paeniglutamicibacter</taxon>
    </lineage>
</organism>
<proteinExistence type="predicted"/>
<evidence type="ECO:0000313" key="1">
    <source>
        <dbReference type="EMBL" id="MBB2997310.1"/>
    </source>
</evidence>
<protein>
    <recommendedName>
        <fullName evidence="3">Acetone carboxylase</fullName>
    </recommendedName>
</protein>
<name>A0A839QNG5_9MICC</name>
<accession>A0A839QNG5</accession>
<dbReference type="EMBL" id="JACHVS010000002">
    <property type="protein sequence ID" value="MBB2997310.1"/>
    <property type="molecule type" value="Genomic_DNA"/>
</dbReference>
<evidence type="ECO:0008006" key="3">
    <source>
        <dbReference type="Google" id="ProtNLM"/>
    </source>
</evidence>
<gene>
    <name evidence="1" type="ORF">E9229_003557</name>
</gene>
<comment type="caution">
    <text evidence="1">The sequence shown here is derived from an EMBL/GenBank/DDBJ whole genome shotgun (WGS) entry which is preliminary data.</text>
</comment>
<reference evidence="1 2" key="1">
    <citation type="submission" date="2020-08" db="EMBL/GenBank/DDBJ databases">
        <title>Sequencing the genomes of 1000 actinobacteria strains.</title>
        <authorList>
            <person name="Klenk H.-P."/>
        </authorList>
    </citation>
    <scope>NUCLEOTIDE SEQUENCE [LARGE SCALE GENOMIC DNA]</scope>
    <source>
        <strain evidence="1 2">DSM 22826</strain>
    </source>
</reference>
<sequence>MSLFDQLAGIEGPETPLCSRKGCRMQATWRLEWNNPRIHSPERRKTWLGCDEHAPWLENYLTERGLFKERLPLEPIGAPGATEEN</sequence>
<dbReference type="AlphaFoldDB" id="A0A839QNG5"/>
<keyword evidence="2" id="KW-1185">Reference proteome</keyword>
<dbReference type="RefSeq" id="WP_183512858.1">
    <property type="nucleotide sequence ID" value="NZ_BAABGK010000018.1"/>
</dbReference>